<dbReference type="Proteomes" id="UP000032266">
    <property type="component" value="Chromosome"/>
</dbReference>
<keyword evidence="2" id="KW-1185">Reference proteome</keyword>
<dbReference type="HOGENOM" id="CLU_733113_0_0_6"/>
<dbReference type="KEGG" id="gsn:YC6258_00823"/>
<dbReference type="EMBL" id="CP007142">
    <property type="protein sequence ID" value="AJQ92873.1"/>
    <property type="molecule type" value="Genomic_DNA"/>
</dbReference>
<evidence type="ECO:0000313" key="1">
    <source>
        <dbReference type="EMBL" id="AJQ92873.1"/>
    </source>
</evidence>
<protein>
    <submittedName>
        <fullName evidence="1">Uncharacterized protein</fullName>
    </submittedName>
</protein>
<sequence length="377" mass="44231">MLDDQDKVACWHHGKMSRTSGIPSKKFKYDFQGSYRSRFEHLFEEMFPYQKHILSTAFCKGLIVFDRYLGKIVQTKELDKYLNGSGTVRHNGQYLFADPYILDMETLEIAYDPWSEFDETGIEPGMGHGFITDTHVVRELNVKTHPGIWWVFDLTTWQGEIRETDCCYPHSMYHRPDQIVCKQGDKVQVRNLADMSLVCETEMPGFRKAISTISGIEVVSEKDFYFLHDQTLQQLGYIGIKKPVEGNYFGTYRDLFSPMTVGANLRGDMAAYDWKHEKLLWQKTFKSVDRQYIAGDLVFVCINRSQLAALDKWTGEQVWQADEPYEPMTIHFYDHHVYFMDMGGNLRCYEWEEEYISPNRPRDPEEAWICPERMGQH</sequence>
<name>A0A0C5VHP2_9GAMM</name>
<dbReference type="RefSeq" id="WP_044615833.1">
    <property type="nucleotide sequence ID" value="NZ_CP007142.1"/>
</dbReference>
<proteinExistence type="predicted"/>
<dbReference type="AlphaFoldDB" id="A0A0C5VHP2"/>
<dbReference type="InterPro" id="IPR015943">
    <property type="entry name" value="WD40/YVTN_repeat-like_dom_sf"/>
</dbReference>
<dbReference type="InterPro" id="IPR011044">
    <property type="entry name" value="Quino_amine_DH_bsu"/>
</dbReference>
<organism evidence="1 2">
    <name type="scientific">Gynuella sunshinyii YC6258</name>
    <dbReference type="NCBI Taxonomy" id="1445510"/>
    <lineage>
        <taxon>Bacteria</taxon>
        <taxon>Pseudomonadati</taxon>
        <taxon>Pseudomonadota</taxon>
        <taxon>Gammaproteobacteria</taxon>
        <taxon>Oceanospirillales</taxon>
        <taxon>Saccharospirillaceae</taxon>
        <taxon>Gynuella</taxon>
    </lineage>
</organism>
<evidence type="ECO:0000313" key="2">
    <source>
        <dbReference type="Proteomes" id="UP000032266"/>
    </source>
</evidence>
<dbReference type="InterPro" id="IPR011047">
    <property type="entry name" value="Quinoprotein_ADH-like_sf"/>
</dbReference>
<accession>A0A0C5VHP2</accession>
<reference evidence="1 2" key="1">
    <citation type="submission" date="2014-01" db="EMBL/GenBank/DDBJ databases">
        <title>Full genme sequencing of cellulolytic bacterium Gynuella sunshinyii YC6258T gen. nov., sp. nov.</title>
        <authorList>
            <person name="Khan H."/>
            <person name="Chung E.J."/>
            <person name="Chung Y.R."/>
        </authorList>
    </citation>
    <scope>NUCLEOTIDE SEQUENCE [LARGE SCALE GENOMIC DNA]</scope>
    <source>
        <strain evidence="1 2">YC6258</strain>
    </source>
</reference>
<dbReference type="SUPFAM" id="SSF50998">
    <property type="entry name" value="Quinoprotein alcohol dehydrogenase-like"/>
    <property type="match status" value="1"/>
</dbReference>
<dbReference type="OrthoDB" id="5173551at2"/>
<dbReference type="STRING" id="1445510.YC6258_00823"/>
<dbReference type="SUPFAM" id="SSF50969">
    <property type="entry name" value="YVTN repeat-like/Quinoprotein amine dehydrogenase"/>
    <property type="match status" value="1"/>
</dbReference>
<gene>
    <name evidence="1" type="ORF">YC6258_00823</name>
</gene>
<dbReference type="Gene3D" id="2.130.10.10">
    <property type="entry name" value="YVTN repeat-like/Quinoprotein amine dehydrogenase"/>
    <property type="match status" value="1"/>
</dbReference>